<dbReference type="AlphaFoldDB" id="A0A1J9R3F7"/>
<dbReference type="VEuPathDB" id="FungiDB:ACJ73_06514"/>
<organism evidence="1 2">
    <name type="scientific">Blastomyces percursus</name>
    <dbReference type="NCBI Taxonomy" id="1658174"/>
    <lineage>
        <taxon>Eukaryota</taxon>
        <taxon>Fungi</taxon>
        <taxon>Dikarya</taxon>
        <taxon>Ascomycota</taxon>
        <taxon>Pezizomycotina</taxon>
        <taxon>Eurotiomycetes</taxon>
        <taxon>Eurotiomycetidae</taxon>
        <taxon>Onygenales</taxon>
        <taxon>Ajellomycetaceae</taxon>
        <taxon>Blastomyces</taxon>
    </lineage>
</organism>
<comment type="caution">
    <text evidence="1">The sequence shown here is derived from an EMBL/GenBank/DDBJ whole genome shotgun (WGS) entry which is preliminary data.</text>
</comment>
<proteinExistence type="predicted"/>
<dbReference type="OrthoDB" id="4206507at2759"/>
<sequence>MAEAPLPRDGWTEMSFHLIHLEIARTSSKLETTISQPRKKVIIRVSVLRQAHRSGHVPSETNSSFLPLTLSIPQAALNETHTLEHGDGFSRDTYNHAWKVVEDAFNRWTDEDKNSKNGEILCRLMDRAKVATEQTVSRPSSMDALQIGYRPSQRNDMTATAIGPSHNEMAPFIDNMPPLLHANCLGYETPSSSSTDTIPLDIEGNSAIHTADRHELWDRDISQFGTSL</sequence>
<protein>
    <submittedName>
        <fullName evidence="1">Uncharacterized protein</fullName>
    </submittedName>
</protein>
<accession>A0A1J9R3F7</accession>
<reference evidence="1 2" key="1">
    <citation type="submission" date="2015-08" db="EMBL/GenBank/DDBJ databases">
        <title>Emmonsia species relationships and genome sequence.</title>
        <authorList>
            <person name="Cuomo C.A."/>
            <person name="Schwartz I.S."/>
            <person name="Kenyon C."/>
            <person name="De Hoog G.S."/>
            <person name="Govender N.P."/>
            <person name="Botha A."/>
            <person name="Moreno L."/>
            <person name="De Vries M."/>
            <person name="Munoz J.F."/>
            <person name="Stielow J.B."/>
        </authorList>
    </citation>
    <scope>NUCLEOTIDE SEQUENCE [LARGE SCALE GENOMIC DNA]</scope>
    <source>
        <strain evidence="1 2">EI222</strain>
    </source>
</reference>
<gene>
    <name evidence="1" type="ORF">ACJ73_06514</name>
</gene>
<evidence type="ECO:0000313" key="2">
    <source>
        <dbReference type="Proteomes" id="UP000242791"/>
    </source>
</evidence>
<evidence type="ECO:0000313" key="1">
    <source>
        <dbReference type="EMBL" id="OJD22141.1"/>
    </source>
</evidence>
<keyword evidence="2" id="KW-1185">Reference proteome</keyword>
<dbReference type="EMBL" id="LGTZ01001156">
    <property type="protein sequence ID" value="OJD22141.1"/>
    <property type="molecule type" value="Genomic_DNA"/>
</dbReference>
<dbReference type="Proteomes" id="UP000242791">
    <property type="component" value="Unassembled WGS sequence"/>
</dbReference>
<name>A0A1J9R3F7_9EURO</name>